<dbReference type="AlphaFoldDB" id="A0A1H6FTM4"/>
<protein>
    <recommendedName>
        <fullName evidence="4">DUF3784 domain-containing protein</fullName>
    </recommendedName>
</protein>
<evidence type="ECO:0000313" key="3">
    <source>
        <dbReference type="Proteomes" id="UP000199112"/>
    </source>
</evidence>
<dbReference type="Pfam" id="PF12650">
    <property type="entry name" value="DUF3784"/>
    <property type="match status" value="1"/>
</dbReference>
<feature type="transmembrane region" description="Helical" evidence="1">
    <location>
        <begin position="77"/>
        <end position="94"/>
    </location>
</feature>
<sequence length="104" mass="10923">MSTVATGSVLLVALVLAVLGVLIRNFGMVSLIGGYDPETVSDEAGLATFIGTNTLYVAGLTALVAIAEYTQPTGYRAIWLVHLVGVGLLTVRMIRGARRFETPA</sequence>
<dbReference type="RefSeq" id="WP_090505981.1">
    <property type="nucleotide sequence ID" value="NZ_FNWL01000001.1"/>
</dbReference>
<dbReference type="InterPro" id="IPR017259">
    <property type="entry name" value="UCP037672"/>
</dbReference>
<dbReference type="EMBL" id="FNWL01000001">
    <property type="protein sequence ID" value="SEH13145.1"/>
    <property type="molecule type" value="Genomic_DNA"/>
</dbReference>
<keyword evidence="3" id="KW-1185">Reference proteome</keyword>
<name>A0A1H6FTM4_9EURY</name>
<gene>
    <name evidence="2" type="ORF">SAMN04487967_1177</name>
</gene>
<accession>A0A1H6FTM4</accession>
<keyword evidence="1" id="KW-1133">Transmembrane helix</keyword>
<proteinExistence type="predicted"/>
<evidence type="ECO:0000256" key="1">
    <source>
        <dbReference type="SAM" id="Phobius"/>
    </source>
</evidence>
<evidence type="ECO:0008006" key="4">
    <source>
        <dbReference type="Google" id="ProtNLM"/>
    </source>
</evidence>
<evidence type="ECO:0000313" key="2">
    <source>
        <dbReference type="EMBL" id="SEH13145.1"/>
    </source>
</evidence>
<reference evidence="3" key="1">
    <citation type="submission" date="2016-10" db="EMBL/GenBank/DDBJ databases">
        <authorList>
            <person name="Varghese N."/>
            <person name="Submissions S."/>
        </authorList>
    </citation>
    <scope>NUCLEOTIDE SEQUENCE [LARGE SCALE GENOMIC DNA]</scope>
    <source>
        <strain evidence="3">CGMCC 1.8981</strain>
    </source>
</reference>
<dbReference type="OrthoDB" id="201708at2157"/>
<dbReference type="Proteomes" id="UP000199112">
    <property type="component" value="Unassembled WGS sequence"/>
</dbReference>
<feature type="transmembrane region" description="Helical" evidence="1">
    <location>
        <begin position="44"/>
        <end position="65"/>
    </location>
</feature>
<keyword evidence="1" id="KW-0812">Transmembrane</keyword>
<organism evidence="2 3">
    <name type="scientific">Natronorubrum sediminis</name>
    <dbReference type="NCBI Taxonomy" id="640943"/>
    <lineage>
        <taxon>Archaea</taxon>
        <taxon>Methanobacteriati</taxon>
        <taxon>Methanobacteriota</taxon>
        <taxon>Stenosarchaea group</taxon>
        <taxon>Halobacteria</taxon>
        <taxon>Halobacteriales</taxon>
        <taxon>Natrialbaceae</taxon>
        <taxon>Natronorubrum</taxon>
    </lineage>
</organism>
<keyword evidence="1" id="KW-0472">Membrane</keyword>